<dbReference type="GO" id="GO:0006526">
    <property type="term" value="P:L-arginine biosynthetic process"/>
    <property type="evidence" value="ECO:0007669"/>
    <property type="project" value="UniProtKB-UniPathway"/>
</dbReference>
<sequence>MDFVHFVIIAESDFLVKYLTKYSTIDILFEYIFRAFMTRKSDPQKPLTEAVKTLLWTEKITKQDELVTKLRQQGYDINQSKISRLLRKLLAIKVKNEEGQTVYTLSKEPLPPSTKSPLTQLVLDITANETLIFVKTSPGSAPLIARLLDYHKKDSMILATIAGDDTIFIAPKSIQQIDQALIEVKASLESIKNKP</sequence>
<name>A9KEB4_COXBN</name>
<dbReference type="InterPro" id="IPR020899">
    <property type="entry name" value="Arg_repress_C"/>
</dbReference>
<evidence type="ECO:0000259" key="12">
    <source>
        <dbReference type="Pfam" id="PF02863"/>
    </source>
</evidence>
<keyword evidence="8 10" id="KW-0238">DNA-binding</keyword>
<dbReference type="GO" id="GO:0051259">
    <property type="term" value="P:protein complex oligomerization"/>
    <property type="evidence" value="ECO:0007669"/>
    <property type="project" value="InterPro"/>
</dbReference>
<comment type="pathway">
    <text evidence="2 10">Amino-acid biosynthesis; L-arginine biosynthesis [regulation].</text>
</comment>
<dbReference type="HOGENOM" id="CLU_097103_2_0_6"/>
<reference evidence="13 14" key="1">
    <citation type="journal article" date="2009" name="Infect. Immun.">
        <title>Comparative genomics reveal extensive transposon-mediated genomic plasticity and diversity among potential effector proteins within the genus Coxiella.</title>
        <authorList>
            <person name="Beare P.A."/>
            <person name="Unsworth N."/>
            <person name="Andoh M."/>
            <person name="Voth D.E."/>
            <person name="Omsland A."/>
            <person name="Gilk S.D."/>
            <person name="Williams K.P."/>
            <person name="Sobral B.W."/>
            <person name="Kupko J.J.III."/>
            <person name="Porcella S.F."/>
            <person name="Samuel J.E."/>
            <person name="Heinzen R.A."/>
        </authorList>
    </citation>
    <scope>NUCLEOTIDE SEQUENCE [LARGE SCALE GENOMIC DNA]</scope>
    <source>
        <strain evidence="13 14">Dugway 5J108-111</strain>
    </source>
</reference>
<evidence type="ECO:0000256" key="1">
    <source>
        <dbReference type="ARBA" id="ARBA00004496"/>
    </source>
</evidence>
<dbReference type="Pfam" id="PF02863">
    <property type="entry name" value="Arg_repressor_C"/>
    <property type="match status" value="1"/>
</dbReference>
<keyword evidence="10" id="KW-0678">Repressor</keyword>
<comment type="similarity">
    <text evidence="3 10">Belongs to the ArgR family.</text>
</comment>
<dbReference type="UniPathway" id="UPA00068"/>
<dbReference type="PANTHER" id="PTHR34471:SF1">
    <property type="entry name" value="ARGININE REPRESSOR"/>
    <property type="match status" value="1"/>
</dbReference>
<accession>A9KEB4</accession>
<dbReference type="Gene3D" id="1.10.10.10">
    <property type="entry name" value="Winged helix-like DNA-binding domain superfamily/Winged helix DNA-binding domain"/>
    <property type="match status" value="1"/>
</dbReference>
<evidence type="ECO:0000256" key="7">
    <source>
        <dbReference type="ARBA" id="ARBA00023015"/>
    </source>
</evidence>
<dbReference type="GO" id="GO:1900079">
    <property type="term" value="P:regulation of arginine biosynthetic process"/>
    <property type="evidence" value="ECO:0007669"/>
    <property type="project" value="UniProtKB-UniRule"/>
</dbReference>
<dbReference type="Proteomes" id="UP000008555">
    <property type="component" value="Chromosome"/>
</dbReference>
<keyword evidence="9 10" id="KW-0804">Transcription</keyword>
<comment type="subcellular location">
    <subcellularLocation>
        <location evidence="1 10">Cytoplasm</location>
    </subcellularLocation>
</comment>
<feature type="domain" description="Arginine repressor DNA-binding" evidence="11">
    <location>
        <begin position="47"/>
        <end position="108"/>
    </location>
</feature>
<dbReference type="GO" id="GO:0003700">
    <property type="term" value="F:DNA-binding transcription factor activity"/>
    <property type="evidence" value="ECO:0007669"/>
    <property type="project" value="UniProtKB-UniRule"/>
</dbReference>
<evidence type="ECO:0000256" key="9">
    <source>
        <dbReference type="ARBA" id="ARBA00023163"/>
    </source>
</evidence>
<gene>
    <name evidence="10 13" type="primary">argR</name>
    <name evidence="13" type="ordered locus">CBUD_1597</name>
</gene>
<evidence type="ECO:0000259" key="11">
    <source>
        <dbReference type="Pfam" id="PF01316"/>
    </source>
</evidence>
<organism evidence="13 14">
    <name type="scientific">Coxiella burnetii (strain Dugway 5J108-111)</name>
    <dbReference type="NCBI Taxonomy" id="434922"/>
    <lineage>
        <taxon>Bacteria</taxon>
        <taxon>Pseudomonadati</taxon>
        <taxon>Pseudomonadota</taxon>
        <taxon>Gammaproteobacteria</taxon>
        <taxon>Legionellales</taxon>
        <taxon>Coxiellaceae</taxon>
        <taxon>Coxiella</taxon>
    </lineage>
</organism>
<keyword evidence="5 10" id="KW-0963">Cytoplasm</keyword>
<evidence type="ECO:0000313" key="14">
    <source>
        <dbReference type="Proteomes" id="UP000008555"/>
    </source>
</evidence>
<evidence type="ECO:0000256" key="6">
    <source>
        <dbReference type="ARBA" id="ARBA00022571"/>
    </source>
</evidence>
<dbReference type="PRINTS" id="PR01467">
    <property type="entry name" value="ARGREPRESSOR"/>
</dbReference>
<dbReference type="AlphaFoldDB" id="A9KEB4"/>
<keyword evidence="7 10" id="KW-0805">Transcription regulation</keyword>
<dbReference type="HAMAP" id="MF_00173">
    <property type="entry name" value="Arg_repressor"/>
    <property type="match status" value="1"/>
</dbReference>
<dbReference type="KEGG" id="cbd:CBUD_1597"/>
<dbReference type="InterPro" id="IPR036390">
    <property type="entry name" value="WH_DNA-bd_sf"/>
</dbReference>
<dbReference type="GO" id="GO:0005737">
    <property type="term" value="C:cytoplasm"/>
    <property type="evidence" value="ECO:0007669"/>
    <property type="project" value="UniProtKB-SubCell"/>
</dbReference>
<dbReference type="Gene3D" id="3.30.1360.40">
    <property type="match status" value="1"/>
</dbReference>
<dbReference type="GO" id="GO:0034618">
    <property type="term" value="F:arginine binding"/>
    <property type="evidence" value="ECO:0007669"/>
    <property type="project" value="InterPro"/>
</dbReference>
<evidence type="ECO:0000313" key="13">
    <source>
        <dbReference type="EMBL" id="ABS78491.2"/>
    </source>
</evidence>
<dbReference type="GO" id="GO:0003677">
    <property type="term" value="F:DNA binding"/>
    <property type="evidence" value="ECO:0007669"/>
    <property type="project" value="UniProtKB-KW"/>
</dbReference>
<evidence type="ECO:0000256" key="10">
    <source>
        <dbReference type="HAMAP-Rule" id="MF_00173"/>
    </source>
</evidence>
<evidence type="ECO:0000256" key="3">
    <source>
        <dbReference type="ARBA" id="ARBA00008316"/>
    </source>
</evidence>
<dbReference type="NCBIfam" id="NF003457">
    <property type="entry name" value="PRK05066.1"/>
    <property type="match status" value="1"/>
</dbReference>
<protein>
    <recommendedName>
        <fullName evidence="4 10">Arginine repressor</fullName>
    </recommendedName>
</protein>
<dbReference type="Pfam" id="PF01316">
    <property type="entry name" value="Arg_repressor"/>
    <property type="match status" value="1"/>
</dbReference>
<comment type="function">
    <text evidence="10">Regulates arginine biosynthesis genes.</text>
</comment>
<dbReference type="InterPro" id="IPR036388">
    <property type="entry name" value="WH-like_DNA-bd_sf"/>
</dbReference>
<evidence type="ECO:0000256" key="2">
    <source>
        <dbReference type="ARBA" id="ARBA00005040"/>
    </source>
</evidence>
<proteinExistence type="inferred from homology"/>
<evidence type="ECO:0000256" key="5">
    <source>
        <dbReference type="ARBA" id="ARBA00022490"/>
    </source>
</evidence>
<feature type="domain" description="Arginine repressor C-terminal" evidence="12">
    <location>
        <begin position="119"/>
        <end position="180"/>
    </location>
</feature>
<evidence type="ECO:0000256" key="8">
    <source>
        <dbReference type="ARBA" id="ARBA00023125"/>
    </source>
</evidence>
<dbReference type="InterPro" id="IPR036251">
    <property type="entry name" value="Arg_repress_C_sf"/>
</dbReference>
<dbReference type="InterPro" id="IPR001669">
    <property type="entry name" value="Arg_repress"/>
</dbReference>
<keyword evidence="10" id="KW-0028">Amino-acid biosynthesis</keyword>
<keyword evidence="6 10" id="KW-0055">Arginine biosynthesis</keyword>
<dbReference type="EMBL" id="CP000733">
    <property type="protein sequence ID" value="ABS78491.2"/>
    <property type="molecule type" value="Genomic_DNA"/>
</dbReference>
<dbReference type="PANTHER" id="PTHR34471">
    <property type="entry name" value="ARGININE REPRESSOR"/>
    <property type="match status" value="1"/>
</dbReference>
<dbReference type="InterPro" id="IPR020900">
    <property type="entry name" value="Arg_repress_DNA-bd"/>
</dbReference>
<evidence type="ECO:0000256" key="4">
    <source>
        <dbReference type="ARBA" id="ARBA00021148"/>
    </source>
</evidence>
<dbReference type="SUPFAM" id="SSF46785">
    <property type="entry name" value="Winged helix' DNA-binding domain"/>
    <property type="match status" value="1"/>
</dbReference>
<dbReference type="SUPFAM" id="SSF55252">
    <property type="entry name" value="C-terminal domain of arginine repressor"/>
    <property type="match status" value="1"/>
</dbReference>